<dbReference type="InterPro" id="IPR041988">
    <property type="entry name" value="Ribosomal_uL24_KOW"/>
</dbReference>
<dbReference type="GO" id="GO:1990904">
    <property type="term" value="C:ribonucleoprotein complex"/>
    <property type="evidence" value="ECO:0007669"/>
    <property type="project" value="UniProtKB-KW"/>
</dbReference>
<dbReference type="GO" id="GO:0003723">
    <property type="term" value="F:RNA binding"/>
    <property type="evidence" value="ECO:0007669"/>
    <property type="project" value="InterPro"/>
</dbReference>
<dbReference type="CDD" id="cd06089">
    <property type="entry name" value="KOW_RPL26"/>
    <property type="match status" value="1"/>
</dbReference>
<keyword evidence="3" id="KW-0687">Ribonucleoprotein</keyword>
<dbReference type="PROSITE" id="PS01108">
    <property type="entry name" value="RIBOSOMAL_L24"/>
    <property type="match status" value="1"/>
</dbReference>
<dbReference type="InterPro" id="IPR005825">
    <property type="entry name" value="Ribosomal_uL24_CS"/>
</dbReference>
<dbReference type="InterPro" id="IPR008991">
    <property type="entry name" value="Translation_prot_SH3-like_sf"/>
</dbReference>
<sequence length="105" mass="11080">MERLVKGDQVVVVVGKDRGKTGEIVGRGQDGKFVVQGINLAKKHVKPNPAQGQAGGILDKEMPIEGSNLALLNPATGKGDKVGFKILDDGRKVRFFKSNGEVVGA</sequence>
<evidence type="ECO:0000313" key="5">
    <source>
        <dbReference type="EMBL" id="KKN26296.1"/>
    </source>
</evidence>
<gene>
    <name evidence="5" type="ORF">LCGC14_0876160</name>
</gene>
<protein>
    <recommendedName>
        <fullName evidence="4">Large ribosomal subunit protein uL24 C-terminal domain-containing protein</fullName>
    </recommendedName>
</protein>
<feature type="domain" description="Large ribosomal subunit protein uL24 C-terminal" evidence="4">
    <location>
        <begin position="38"/>
        <end position="103"/>
    </location>
</feature>
<dbReference type="NCBIfam" id="TIGR01079">
    <property type="entry name" value="rplX_bact"/>
    <property type="match status" value="1"/>
</dbReference>
<dbReference type="InterPro" id="IPR003256">
    <property type="entry name" value="Ribosomal_uL24"/>
</dbReference>
<name>A0A0F9RN04_9ZZZZ</name>
<dbReference type="EMBL" id="LAZR01002731">
    <property type="protein sequence ID" value="KKN26296.1"/>
    <property type="molecule type" value="Genomic_DNA"/>
</dbReference>
<comment type="similarity">
    <text evidence="1">Belongs to the universal ribosomal protein uL24 family.</text>
</comment>
<dbReference type="InterPro" id="IPR057264">
    <property type="entry name" value="Ribosomal_uL24_C"/>
</dbReference>
<evidence type="ECO:0000256" key="3">
    <source>
        <dbReference type="ARBA" id="ARBA00023274"/>
    </source>
</evidence>
<dbReference type="InterPro" id="IPR014722">
    <property type="entry name" value="Rib_uL2_dom2"/>
</dbReference>
<comment type="caution">
    <text evidence="5">The sequence shown here is derived from an EMBL/GenBank/DDBJ whole genome shotgun (WGS) entry which is preliminary data.</text>
</comment>
<keyword evidence="2" id="KW-0689">Ribosomal protein</keyword>
<accession>A0A0F9RN04</accession>
<dbReference type="PANTHER" id="PTHR12903">
    <property type="entry name" value="MITOCHONDRIAL RIBOSOMAL PROTEIN L24"/>
    <property type="match status" value="1"/>
</dbReference>
<reference evidence="5" key="1">
    <citation type="journal article" date="2015" name="Nature">
        <title>Complex archaea that bridge the gap between prokaryotes and eukaryotes.</title>
        <authorList>
            <person name="Spang A."/>
            <person name="Saw J.H."/>
            <person name="Jorgensen S.L."/>
            <person name="Zaremba-Niedzwiedzka K."/>
            <person name="Martijn J."/>
            <person name="Lind A.E."/>
            <person name="van Eijk R."/>
            <person name="Schleper C."/>
            <person name="Guy L."/>
            <person name="Ettema T.J."/>
        </authorList>
    </citation>
    <scope>NUCLEOTIDE SEQUENCE</scope>
</reference>
<evidence type="ECO:0000259" key="4">
    <source>
        <dbReference type="Pfam" id="PF17136"/>
    </source>
</evidence>
<evidence type="ECO:0000256" key="1">
    <source>
        <dbReference type="ARBA" id="ARBA00010618"/>
    </source>
</evidence>
<dbReference type="Gene3D" id="2.30.30.30">
    <property type="match status" value="1"/>
</dbReference>
<dbReference type="GO" id="GO:0003735">
    <property type="term" value="F:structural constituent of ribosome"/>
    <property type="evidence" value="ECO:0007669"/>
    <property type="project" value="InterPro"/>
</dbReference>
<organism evidence="5">
    <name type="scientific">marine sediment metagenome</name>
    <dbReference type="NCBI Taxonomy" id="412755"/>
    <lineage>
        <taxon>unclassified sequences</taxon>
        <taxon>metagenomes</taxon>
        <taxon>ecological metagenomes</taxon>
    </lineage>
</organism>
<dbReference type="HAMAP" id="MF_01326_B">
    <property type="entry name" value="Ribosomal_uL24_B"/>
    <property type="match status" value="1"/>
</dbReference>
<dbReference type="GO" id="GO:0006412">
    <property type="term" value="P:translation"/>
    <property type="evidence" value="ECO:0007669"/>
    <property type="project" value="InterPro"/>
</dbReference>
<dbReference type="SUPFAM" id="SSF50104">
    <property type="entry name" value="Translation proteins SH3-like domain"/>
    <property type="match status" value="1"/>
</dbReference>
<evidence type="ECO:0000256" key="2">
    <source>
        <dbReference type="ARBA" id="ARBA00022980"/>
    </source>
</evidence>
<dbReference type="Pfam" id="PF17136">
    <property type="entry name" value="ribosomal_L24"/>
    <property type="match status" value="1"/>
</dbReference>
<proteinExistence type="inferred from homology"/>
<dbReference type="AlphaFoldDB" id="A0A0F9RN04"/>
<dbReference type="GO" id="GO:0005840">
    <property type="term" value="C:ribosome"/>
    <property type="evidence" value="ECO:0007669"/>
    <property type="project" value="UniProtKB-KW"/>
</dbReference>